<evidence type="ECO:0000256" key="2">
    <source>
        <dbReference type="SAM" id="Phobius"/>
    </source>
</evidence>
<feature type="region of interest" description="Disordered" evidence="1">
    <location>
        <begin position="31"/>
        <end position="70"/>
    </location>
</feature>
<proteinExistence type="predicted"/>
<dbReference type="AlphaFoldDB" id="F4REZ3"/>
<protein>
    <submittedName>
        <fullName evidence="3">Uncharacterized protein</fullName>
    </submittedName>
</protein>
<keyword evidence="2" id="KW-0812">Transmembrane</keyword>
<evidence type="ECO:0000313" key="4">
    <source>
        <dbReference type="Proteomes" id="UP000001072"/>
    </source>
</evidence>
<reference evidence="4" key="1">
    <citation type="journal article" date="2011" name="Proc. Natl. Acad. Sci. U.S.A.">
        <title>Obligate biotrophy features unraveled by the genomic analysis of rust fungi.</title>
        <authorList>
            <person name="Duplessis S."/>
            <person name="Cuomo C.A."/>
            <person name="Lin Y.-C."/>
            <person name="Aerts A."/>
            <person name="Tisserant E."/>
            <person name="Veneault-Fourrey C."/>
            <person name="Joly D.L."/>
            <person name="Hacquard S."/>
            <person name="Amselem J."/>
            <person name="Cantarel B.L."/>
            <person name="Chiu R."/>
            <person name="Coutinho P.M."/>
            <person name="Feau N."/>
            <person name="Field M."/>
            <person name="Frey P."/>
            <person name="Gelhaye E."/>
            <person name="Goldberg J."/>
            <person name="Grabherr M.G."/>
            <person name="Kodira C.D."/>
            <person name="Kohler A."/>
            <person name="Kuees U."/>
            <person name="Lindquist E.A."/>
            <person name="Lucas S.M."/>
            <person name="Mago R."/>
            <person name="Mauceli E."/>
            <person name="Morin E."/>
            <person name="Murat C."/>
            <person name="Pangilinan J.L."/>
            <person name="Park R."/>
            <person name="Pearson M."/>
            <person name="Quesneville H."/>
            <person name="Rouhier N."/>
            <person name="Sakthikumar S."/>
            <person name="Salamov A.A."/>
            <person name="Schmutz J."/>
            <person name="Selles B."/>
            <person name="Shapiro H."/>
            <person name="Tanguay P."/>
            <person name="Tuskan G.A."/>
            <person name="Henrissat B."/>
            <person name="Van de Peer Y."/>
            <person name="Rouze P."/>
            <person name="Ellis J.G."/>
            <person name="Dodds P.N."/>
            <person name="Schein J.E."/>
            <person name="Zhong S."/>
            <person name="Hamelin R.C."/>
            <person name="Grigoriev I.V."/>
            <person name="Szabo L.J."/>
            <person name="Martin F."/>
        </authorList>
    </citation>
    <scope>NUCLEOTIDE SEQUENCE [LARGE SCALE GENOMIC DNA]</scope>
    <source>
        <strain evidence="4">98AG31 / pathotype 3-4-7</strain>
    </source>
</reference>
<gene>
    <name evidence="3" type="ORF">MELLADRAFT_104523</name>
</gene>
<keyword evidence="4" id="KW-1185">Reference proteome</keyword>
<dbReference type="GeneID" id="18922297"/>
<evidence type="ECO:0000313" key="3">
    <source>
        <dbReference type="EMBL" id="EGG09203.1"/>
    </source>
</evidence>
<dbReference type="OrthoDB" id="2506952at2759"/>
<dbReference type="Proteomes" id="UP000001072">
    <property type="component" value="Unassembled WGS sequence"/>
</dbReference>
<keyword evidence="2" id="KW-0472">Membrane</keyword>
<dbReference type="VEuPathDB" id="FungiDB:MELLADRAFT_104523"/>
<dbReference type="RefSeq" id="XP_007407563.1">
    <property type="nucleotide sequence ID" value="XM_007407501.1"/>
</dbReference>
<name>F4REZ3_MELLP</name>
<feature type="compositionally biased region" description="Polar residues" evidence="1">
    <location>
        <begin position="44"/>
        <end position="63"/>
    </location>
</feature>
<feature type="transmembrane region" description="Helical" evidence="2">
    <location>
        <begin position="154"/>
        <end position="172"/>
    </location>
</feature>
<dbReference type="HOGENOM" id="CLU_1454742_0_0_1"/>
<sequence>MTLIIHTFKQIKTSHQCHSRFFTSILQRTISHSTHHKEPKSEIKNSNTTFTESPVHSSHSQQPTPLPSSIRDAWKAGLKGQHPNQFSRLRSKSVTPIQIHSIPPITQHEQNQKQMPISPSDDPSISDQTSSSPSTPKPSLLQTYLSLDKRSQRYVSISIFIWAFSGFAYFTWFSEPPPIDRRIGKL</sequence>
<keyword evidence="2" id="KW-1133">Transmembrane helix</keyword>
<feature type="compositionally biased region" description="Low complexity" evidence="1">
    <location>
        <begin position="116"/>
        <end position="139"/>
    </location>
</feature>
<dbReference type="KEGG" id="mlr:MELLADRAFT_104523"/>
<dbReference type="InParanoid" id="F4REZ3"/>
<accession>F4REZ3</accession>
<organism evidence="4">
    <name type="scientific">Melampsora larici-populina (strain 98AG31 / pathotype 3-4-7)</name>
    <name type="common">Poplar leaf rust fungus</name>
    <dbReference type="NCBI Taxonomy" id="747676"/>
    <lineage>
        <taxon>Eukaryota</taxon>
        <taxon>Fungi</taxon>
        <taxon>Dikarya</taxon>
        <taxon>Basidiomycota</taxon>
        <taxon>Pucciniomycotina</taxon>
        <taxon>Pucciniomycetes</taxon>
        <taxon>Pucciniales</taxon>
        <taxon>Melampsoraceae</taxon>
        <taxon>Melampsora</taxon>
    </lineage>
</organism>
<feature type="region of interest" description="Disordered" evidence="1">
    <location>
        <begin position="102"/>
        <end position="139"/>
    </location>
</feature>
<dbReference type="EMBL" id="GL883098">
    <property type="protein sequence ID" value="EGG09203.1"/>
    <property type="molecule type" value="Genomic_DNA"/>
</dbReference>
<evidence type="ECO:0000256" key="1">
    <source>
        <dbReference type="SAM" id="MobiDB-lite"/>
    </source>
</evidence>